<gene>
    <name evidence="1" type="ORF">CAUPRSCDRAFT_12888</name>
</gene>
<protein>
    <recommendedName>
        <fullName evidence="3">Cyclin N-terminal domain-containing protein</fullName>
    </recommendedName>
</protein>
<dbReference type="PANTHER" id="PTHR15615">
    <property type="match status" value="1"/>
</dbReference>
<organism evidence="1 2">
    <name type="scientific">Caulochytrium protostelioides</name>
    <dbReference type="NCBI Taxonomy" id="1555241"/>
    <lineage>
        <taxon>Eukaryota</taxon>
        <taxon>Fungi</taxon>
        <taxon>Fungi incertae sedis</taxon>
        <taxon>Chytridiomycota</taxon>
        <taxon>Chytridiomycota incertae sedis</taxon>
        <taxon>Chytridiomycetes</taxon>
        <taxon>Caulochytriales</taxon>
        <taxon>Caulochytriaceae</taxon>
        <taxon>Caulochytrium</taxon>
    </lineage>
</organism>
<dbReference type="GO" id="GO:0016538">
    <property type="term" value="F:cyclin-dependent protein serine/threonine kinase regulator activity"/>
    <property type="evidence" value="ECO:0007669"/>
    <property type="project" value="TreeGrafter"/>
</dbReference>
<dbReference type="GO" id="GO:0005634">
    <property type="term" value="C:nucleus"/>
    <property type="evidence" value="ECO:0007669"/>
    <property type="project" value="TreeGrafter"/>
</dbReference>
<reference evidence="2" key="1">
    <citation type="journal article" date="2018" name="Nat. Microbiol.">
        <title>Leveraging single-cell genomics to expand the fungal tree of life.</title>
        <authorList>
            <person name="Ahrendt S.R."/>
            <person name="Quandt C.A."/>
            <person name="Ciobanu D."/>
            <person name="Clum A."/>
            <person name="Salamov A."/>
            <person name="Andreopoulos B."/>
            <person name="Cheng J.F."/>
            <person name="Woyke T."/>
            <person name="Pelin A."/>
            <person name="Henrissat B."/>
            <person name="Reynolds N.K."/>
            <person name="Benny G.L."/>
            <person name="Smith M.E."/>
            <person name="James T.Y."/>
            <person name="Grigoriev I.V."/>
        </authorList>
    </citation>
    <scope>NUCLEOTIDE SEQUENCE [LARGE SCALE GENOMIC DNA]</scope>
    <source>
        <strain evidence="2">ATCC 52028</strain>
    </source>
</reference>
<evidence type="ECO:0000313" key="2">
    <source>
        <dbReference type="Proteomes" id="UP000268535"/>
    </source>
</evidence>
<sequence length="156" mass="17829">MFLVSVIVATKYLDDRNVSLRSWSRTSGLTPAELRFEEVAFMNTLNHHLWISEMTWSSWQRTLTNDAAPWGAFLPRRDPDTLVPPASTITVAARQDGRCGQDHIHIYDPSPYARADPDLDRDVSILRDHGRDGSDIFTTRHVSNRRCWQASRGHVV</sequence>
<dbReference type="EMBL" id="ML011838">
    <property type="protein sequence ID" value="RKO95417.1"/>
    <property type="molecule type" value="Genomic_DNA"/>
</dbReference>
<accession>A0A4V1IT09</accession>
<name>A0A4V1IT09_9FUNG</name>
<dbReference type="GO" id="GO:0000307">
    <property type="term" value="C:cyclin-dependent protein kinase holoenzyme complex"/>
    <property type="evidence" value="ECO:0007669"/>
    <property type="project" value="TreeGrafter"/>
</dbReference>
<dbReference type="GO" id="GO:0019901">
    <property type="term" value="F:protein kinase binding"/>
    <property type="evidence" value="ECO:0007669"/>
    <property type="project" value="InterPro"/>
</dbReference>
<evidence type="ECO:0000313" key="1">
    <source>
        <dbReference type="EMBL" id="RKO95417.1"/>
    </source>
</evidence>
<dbReference type="Proteomes" id="UP000268535">
    <property type="component" value="Unassembled WGS sequence"/>
</dbReference>
<evidence type="ECO:0008006" key="3">
    <source>
        <dbReference type="Google" id="ProtNLM"/>
    </source>
</evidence>
<dbReference type="InterPro" id="IPR013922">
    <property type="entry name" value="Cyclin_PHO80-like"/>
</dbReference>
<dbReference type="PANTHER" id="PTHR15615:SF36">
    <property type="entry name" value="PHO85 CYCLIN-5"/>
    <property type="match status" value="1"/>
</dbReference>
<dbReference type="Gene3D" id="1.10.472.10">
    <property type="entry name" value="Cyclin-like"/>
    <property type="match status" value="1"/>
</dbReference>
<dbReference type="AlphaFoldDB" id="A0A4V1IT09"/>
<proteinExistence type="predicted"/>